<evidence type="ECO:0000256" key="7">
    <source>
        <dbReference type="ARBA" id="ARBA00022989"/>
    </source>
</evidence>
<dbReference type="GO" id="GO:0016020">
    <property type="term" value="C:membrane"/>
    <property type="evidence" value="ECO:0007669"/>
    <property type="project" value="UniProtKB-SubCell"/>
</dbReference>
<keyword evidence="6" id="KW-0496">Mitochondrion</keyword>
<evidence type="ECO:0000313" key="13">
    <source>
        <dbReference type="EMBL" id="CAF9927982.1"/>
    </source>
</evidence>
<dbReference type="Proteomes" id="UP000664521">
    <property type="component" value="Unassembled WGS sequence"/>
</dbReference>
<protein>
    <recommendedName>
        <fullName evidence="15">Mitochondrial carrier protein</fullName>
    </recommendedName>
</protein>
<keyword evidence="3 10" id="KW-0813">Transport</keyword>
<comment type="caution">
    <text evidence="13">The sequence shown here is derived from an EMBL/GenBank/DDBJ whole genome shotgun (WGS) entry which is preliminary data.</text>
</comment>
<dbReference type="InterPro" id="IPR023395">
    <property type="entry name" value="MCP_dom_sf"/>
</dbReference>
<feature type="repeat" description="Solcar" evidence="9">
    <location>
        <begin position="64"/>
        <end position="152"/>
    </location>
</feature>
<dbReference type="FunFam" id="1.50.40.10:FF:000095">
    <property type="entry name" value="Mitochondrial carrier protein"/>
    <property type="match status" value="1"/>
</dbReference>
<evidence type="ECO:0000256" key="4">
    <source>
        <dbReference type="ARBA" id="ARBA00022692"/>
    </source>
</evidence>
<evidence type="ECO:0000256" key="5">
    <source>
        <dbReference type="ARBA" id="ARBA00022737"/>
    </source>
</evidence>
<evidence type="ECO:0000313" key="14">
    <source>
        <dbReference type="Proteomes" id="UP000664521"/>
    </source>
</evidence>
<feature type="transmembrane region" description="Helical" evidence="12">
    <location>
        <begin position="161"/>
        <end position="180"/>
    </location>
</feature>
<dbReference type="PANTHER" id="PTHR45667">
    <property type="entry name" value="S-ADENOSYLMETHIONINE MITOCHONDRIAL CARRIER PROTEIN"/>
    <property type="match status" value="1"/>
</dbReference>
<evidence type="ECO:0000256" key="10">
    <source>
        <dbReference type="RuleBase" id="RU000488"/>
    </source>
</evidence>
<keyword evidence="4 9" id="KW-0812">Transmembrane</keyword>
<name>A0A8H3IH94_9LECA</name>
<proteinExistence type="inferred from homology"/>
<keyword evidence="14" id="KW-1185">Reference proteome</keyword>
<keyword evidence="5" id="KW-0677">Repeat</keyword>
<keyword evidence="7 12" id="KW-1133">Transmembrane helix</keyword>
<dbReference type="Pfam" id="PF00153">
    <property type="entry name" value="Mito_carr"/>
    <property type="match status" value="4"/>
</dbReference>
<evidence type="ECO:0008006" key="15">
    <source>
        <dbReference type="Google" id="ProtNLM"/>
    </source>
</evidence>
<organism evidence="13 14">
    <name type="scientific">Heterodermia speciosa</name>
    <dbReference type="NCBI Taxonomy" id="116794"/>
    <lineage>
        <taxon>Eukaryota</taxon>
        <taxon>Fungi</taxon>
        <taxon>Dikarya</taxon>
        <taxon>Ascomycota</taxon>
        <taxon>Pezizomycotina</taxon>
        <taxon>Lecanoromycetes</taxon>
        <taxon>OSLEUM clade</taxon>
        <taxon>Lecanoromycetidae</taxon>
        <taxon>Caliciales</taxon>
        <taxon>Physciaceae</taxon>
        <taxon>Heterodermia</taxon>
    </lineage>
</organism>
<feature type="repeat" description="Solcar" evidence="9">
    <location>
        <begin position="263"/>
        <end position="406"/>
    </location>
</feature>
<keyword evidence="8 9" id="KW-0472">Membrane</keyword>
<dbReference type="Gene3D" id="1.50.40.10">
    <property type="entry name" value="Mitochondrial carrier domain"/>
    <property type="match status" value="2"/>
</dbReference>
<accession>A0A8H3IH94</accession>
<evidence type="ECO:0000256" key="11">
    <source>
        <dbReference type="SAM" id="MobiDB-lite"/>
    </source>
</evidence>
<sequence>MSLTSRIANIFSTSPSPHLAPSDETRRIGAFSSGGYGAIQDPQTELDRKNLLEETMEEEEEARPPYLHSMLAGGIGGTTGDLLMHSIDTVKTRQQGDPHIPSKYTSLSSTYSKIFRQEGVRRGLYGGVTPAFLGSFPGTIIFFGVYEYSKRHMIDAGVNHSLAYLAGGFIADLAASVVYVPSEVLKTRLQLQGRYNNPFFKSGYNYRSTLDATRTIARQEGVSALFYGYQATIWRDLPFSALQFAFYEQERNLAMKWVGGSDIGLPLEIATAATAGGMAGVITCPLDVVKTRIQTQINPPEAAPVGPAMKSSNLQRGASQVSGAAYTPASMHASPSKRAISTSSPSTTVPKSGSVPLDTSSMVTGLRTIYRTEGIAGCFRGVGPRFVWTSVQSSTMLVLYQVLLKHMKTLQLAVDEGNDIA</sequence>
<feature type="compositionally biased region" description="Low complexity" evidence="11">
    <location>
        <begin position="341"/>
        <end position="356"/>
    </location>
</feature>
<reference evidence="13" key="1">
    <citation type="submission" date="2021-03" db="EMBL/GenBank/DDBJ databases">
        <authorList>
            <person name="Tagirdzhanova G."/>
        </authorList>
    </citation>
    <scope>NUCLEOTIDE SEQUENCE</scope>
</reference>
<dbReference type="InterPro" id="IPR018108">
    <property type="entry name" value="MCP_transmembrane"/>
</dbReference>
<comment type="subcellular location">
    <subcellularLocation>
        <location evidence="1">Membrane</location>
        <topology evidence="1">Multi-pass membrane protein</topology>
    </subcellularLocation>
</comment>
<dbReference type="AlphaFoldDB" id="A0A8H3IH94"/>
<feature type="transmembrane region" description="Helical" evidence="12">
    <location>
        <begin position="123"/>
        <end position="146"/>
    </location>
</feature>
<evidence type="ECO:0000256" key="2">
    <source>
        <dbReference type="ARBA" id="ARBA00006375"/>
    </source>
</evidence>
<dbReference type="OrthoDB" id="415315at2759"/>
<dbReference type="PROSITE" id="PS50920">
    <property type="entry name" value="SOLCAR"/>
    <property type="match status" value="3"/>
</dbReference>
<keyword evidence="6" id="KW-0999">Mitochondrion inner membrane</keyword>
<evidence type="ECO:0000256" key="1">
    <source>
        <dbReference type="ARBA" id="ARBA00004141"/>
    </source>
</evidence>
<feature type="region of interest" description="Disordered" evidence="11">
    <location>
        <begin position="325"/>
        <end position="356"/>
    </location>
</feature>
<dbReference type="EMBL" id="CAJPDS010000046">
    <property type="protein sequence ID" value="CAF9927982.1"/>
    <property type="molecule type" value="Genomic_DNA"/>
</dbReference>
<gene>
    <name evidence="13" type="ORF">HETSPECPRED_006721</name>
</gene>
<evidence type="ECO:0000256" key="8">
    <source>
        <dbReference type="ARBA" id="ARBA00023136"/>
    </source>
</evidence>
<feature type="repeat" description="Solcar" evidence="9">
    <location>
        <begin position="159"/>
        <end position="253"/>
    </location>
</feature>
<evidence type="ECO:0000256" key="9">
    <source>
        <dbReference type="PROSITE-ProRule" id="PRU00282"/>
    </source>
</evidence>
<comment type="similarity">
    <text evidence="2 10">Belongs to the mitochondrial carrier (TC 2.A.29) family.</text>
</comment>
<evidence type="ECO:0000256" key="12">
    <source>
        <dbReference type="SAM" id="Phobius"/>
    </source>
</evidence>
<dbReference type="SUPFAM" id="SSF103506">
    <property type="entry name" value="Mitochondrial carrier"/>
    <property type="match status" value="1"/>
</dbReference>
<evidence type="ECO:0000256" key="3">
    <source>
        <dbReference type="ARBA" id="ARBA00022448"/>
    </source>
</evidence>
<evidence type="ECO:0000256" key="6">
    <source>
        <dbReference type="ARBA" id="ARBA00022792"/>
    </source>
</evidence>